<dbReference type="KEGG" id="sphu:SPPYR_0345"/>
<organism evidence="1">
    <name type="scientific">uncultured Sphingopyxis sp</name>
    <dbReference type="NCBI Taxonomy" id="310581"/>
    <lineage>
        <taxon>Bacteria</taxon>
        <taxon>Pseudomonadati</taxon>
        <taxon>Pseudomonadota</taxon>
        <taxon>Alphaproteobacteria</taxon>
        <taxon>Sphingomonadales</taxon>
        <taxon>Sphingomonadaceae</taxon>
        <taxon>Sphingopyxis</taxon>
        <taxon>environmental samples</taxon>
    </lineage>
</organism>
<dbReference type="AlphaFoldDB" id="A0A1Y5PS59"/>
<gene>
    <name evidence="1" type="ORF">SPPYR_0345</name>
</gene>
<sequence>MPPIWAQLIGKILTRVNIHYRVCE</sequence>
<dbReference type="EMBL" id="LT598653">
    <property type="protein sequence ID" value="SBV31465.1"/>
    <property type="molecule type" value="Genomic_DNA"/>
</dbReference>
<accession>A0A1Y5PS59</accession>
<reference evidence="1" key="1">
    <citation type="submission" date="2016-03" db="EMBL/GenBank/DDBJ databases">
        <authorList>
            <person name="Ploux O."/>
        </authorList>
    </citation>
    <scope>NUCLEOTIDE SEQUENCE</scope>
    <source>
        <strain evidence="1">UC10</strain>
    </source>
</reference>
<name>A0A1Y5PS59_9SPHN</name>
<proteinExistence type="predicted"/>
<protein>
    <submittedName>
        <fullName evidence="1">Uncharacterized protein</fullName>
    </submittedName>
</protein>
<evidence type="ECO:0000313" key="1">
    <source>
        <dbReference type="EMBL" id="SBV31465.1"/>
    </source>
</evidence>